<comment type="caution">
    <text evidence="4">The sequence shown here is derived from an EMBL/GenBank/DDBJ whole genome shotgun (WGS) entry which is preliminary data.</text>
</comment>
<feature type="coiled-coil region" evidence="3">
    <location>
        <begin position="15"/>
        <end position="45"/>
    </location>
</feature>
<keyword evidence="2" id="KW-0143">Chaperone</keyword>
<evidence type="ECO:0000256" key="2">
    <source>
        <dbReference type="ARBA" id="ARBA00023186"/>
    </source>
</evidence>
<gene>
    <name evidence="4" type="ORF">FOB60_000915</name>
</gene>
<comment type="similarity">
    <text evidence="1">Belongs to the prefoldin subunit beta family.</text>
</comment>
<dbReference type="PANTHER" id="PTHR13303">
    <property type="entry name" value="PREFOLDIN SUBUNIT 2"/>
    <property type="match status" value="1"/>
</dbReference>
<accession>A0A8X7NSM7</accession>
<dbReference type="Proteomes" id="UP000590412">
    <property type="component" value="Unassembled WGS sequence"/>
</dbReference>
<dbReference type="Gene3D" id="1.10.287.370">
    <property type="match status" value="1"/>
</dbReference>
<dbReference type="GO" id="GO:0016272">
    <property type="term" value="C:prefoldin complex"/>
    <property type="evidence" value="ECO:0007669"/>
    <property type="project" value="InterPro"/>
</dbReference>
<dbReference type="InterPro" id="IPR027235">
    <property type="entry name" value="PFD2"/>
</dbReference>
<name>A0A8X7NSM7_CANPA</name>
<dbReference type="SUPFAM" id="SSF46579">
    <property type="entry name" value="Prefoldin"/>
    <property type="match status" value="1"/>
</dbReference>
<proteinExistence type="inferred from homology"/>
<evidence type="ECO:0000256" key="1">
    <source>
        <dbReference type="ARBA" id="ARBA00008045"/>
    </source>
</evidence>
<protein>
    <submittedName>
        <fullName evidence="4">Prefoldin subunit family protein</fullName>
    </submittedName>
</protein>
<keyword evidence="3" id="KW-0175">Coiled coil</keyword>
<evidence type="ECO:0000256" key="3">
    <source>
        <dbReference type="SAM" id="Coils"/>
    </source>
</evidence>
<feature type="coiled-coil region" evidence="3">
    <location>
        <begin position="83"/>
        <end position="110"/>
    </location>
</feature>
<dbReference type="Pfam" id="PF01920">
    <property type="entry name" value="Prefoldin_2"/>
    <property type="match status" value="1"/>
</dbReference>
<reference evidence="4" key="1">
    <citation type="submission" date="2020-03" db="EMBL/GenBank/DDBJ databases">
        <title>FDA dAtabase for Regulatory Grade micrObial Sequences (FDA-ARGOS): Supporting development and validation of Infectious Disease Dx tests.</title>
        <authorList>
            <person name="Campos J."/>
            <person name="Goldberg B."/>
            <person name="Tallon L."/>
            <person name="Sadzewicz L."/>
            <person name="Vavikolanu K."/>
            <person name="Mehta A."/>
            <person name="Aluvathingal J."/>
            <person name="Nadendla S."/>
            <person name="Nandy P."/>
            <person name="Geyer C."/>
            <person name="Yan Y."/>
            <person name="Sichtig H."/>
        </authorList>
    </citation>
    <scope>NUCLEOTIDE SEQUENCE [LARGE SCALE GENOMIC DNA]</scope>
    <source>
        <strain evidence="4">FDAARGOS_652</strain>
    </source>
</reference>
<dbReference type="GO" id="GO:0051082">
    <property type="term" value="F:unfolded protein binding"/>
    <property type="evidence" value="ECO:0007669"/>
    <property type="project" value="InterPro"/>
</dbReference>
<evidence type="ECO:0000313" key="5">
    <source>
        <dbReference type="Proteomes" id="UP000590412"/>
    </source>
</evidence>
<dbReference type="OrthoDB" id="29646at2759"/>
<evidence type="ECO:0000313" key="4">
    <source>
        <dbReference type="EMBL" id="KAF6059333.1"/>
    </source>
</evidence>
<dbReference type="InterPro" id="IPR009053">
    <property type="entry name" value="Prefoldin"/>
</dbReference>
<dbReference type="AlphaFoldDB" id="A0A8X7NSM7"/>
<sequence>MSSPSTSTAADEKKSQLLQQEYNRYQELIQELETQSSTLASQLQEHIIVDRSLTAIAPEKRQGRKCFKMIGGVLVEKTIDDIIKILADEVKELSKQRDTIDEELKKNRANLEKWISTNKIKVVKG</sequence>
<dbReference type="EMBL" id="JABWAB010000001">
    <property type="protein sequence ID" value="KAF6059333.1"/>
    <property type="molecule type" value="Genomic_DNA"/>
</dbReference>
<dbReference type="InterPro" id="IPR002777">
    <property type="entry name" value="PFD_beta-like"/>
</dbReference>
<dbReference type="GO" id="GO:0006457">
    <property type="term" value="P:protein folding"/>
    <property type="evidence" value="ECO:0007669"/>
    <property type="project" value="InterPro"/>
</dbReference>
<organism evidence="4 5">
    <name type="scientific">Candida parapsilosis</name>
    <name type="common">Yeast</name>
    <dbReference type="NCBI Taxonomy" id="5480"/>
    <lineage>
        <taxon>Eukaryota</taxon>
        <taxon>Fungi</taxon>
        <taxon>Dikarya</taxon>
        <taxon>Ascomycota</taxon>
        <taxon>Saccharomycotina</taxon>
        <taxon>Pichiomycetes</taxon>
        <taxon>Debaryomycetaceae</taxon>
        <taxon>Candida/Lodderomyces clade</taxon>
        <taxon>Candida</taxon>
    </lineage>
</organism>